<evidence type="ECO:0000256" key="1">
    <source>
        <dbReference type="ARBA" id="ARBA00009670"/>
    </source>
</evidence>
<keyword evidence="2" id="KW-0472">Membrane</keyword>
<evidence type="ECO:0000313" key="4">
    <source>
        <dbReference type="EMBL" id="SOD55284.1"/>
    </source>
</evidence>
<feature type="transmembrane region" description="Helical" evidence="2">
    <location>
        <begin position="535"/>
        <end position="555"/>
    </location>
</feature>
<dbReference type="Pfam" id="PF03109">
    <property type="entry name" value="ABC1"/>
    <property type="match status" value="1"/>
</dbReference>
<keyword evidence="2" id="KW-0812">Transmembrane</keyword>
<reference evidence="4 5" key="1">
    <citation type="submission" date="2017-09" db="EMBL/GenBank/DDBJ databases">
        <authorList>
            <person name="Ehlers B."/>
            <person name="Leendertz F.H."/>
        </authorList>
    </citation>
    <scope>NUCLEOTIDE SEQUENCE [LARGE SCALE GENOMIC DNA]</scope>
    <source>
        <strain evidence="4 5">CGMCC 1.10978</strain>
    </source>
</reference>
<gene>
    <name evidence="4" type="ORF">SAMN06296416_106254</name>
</gene>
<evidence type="ECO:0000256" key="2">
    <source>
        <dbReference type="SAM" id="Phobius"/>
    </source>
</evidence>
<protein>
    <submittedName>
        <fullName evidence="4">2-octaprenylphenol hydroxylase</fullName>
    </submittedName>
</protein>
<comment type="similarity">
    <text evidence="1">Belongs to the protein kinase superfamily. ADCK protein kinase family.</text>
</comment>
<dbReference type="InterPro" id="IPR011009">
    <property type="entry name" value="Kinase-like_dom_sf"/>
</dbReference>
<dbReference type="Proteomes" id="UP000219374">
    <property type="component" value="Unassembled WGS sequence"/>
</dbReference>
<dbReference type="AlphaFoldDB" id="A0A286D9G4"/>
<name>A0A286D9G4_9GAMM</name>
<evidence type="ECO:0000259" key="3">
    <source>
        <dbReference type="Pfam" id="PF03109"/>
    </source>
</evidence>
<organism evidence="4 5">
    <name type="scientific">Pseudoxanthomonas wuyuanensis</name>
    <dbReference type="NCBI Taxonomy" id="1073196"/>
    <lineage>
        <taxon>Bacteria</taxon>
        <taxon>Pseudomonadati</taxon>
        <taxon>Pseudomonadota</taxon>
        <taxon>Gammaproteobacteria</taxon>
        <taxon>Lysobacterales</taxon>
        <taxon>Lysobacteraceae</taxon>
        <taxon>Pseudoxanthomonas</taxon>
    </lineage>
</organism>
<sequence length="560" mass="61886">MLWETLGAIRDLGRVHQIASILIRYGFGDLVHRVGMSGALEKAGQVLHWQTIEELSTLDAPTRVRRAMEDLGPTFVKLGQVLATRVDLFPPEWILEFGKLQNAAPALDYAQIHPQLCEDLGEEPENVFARIDQVPLAAASLAQAHRAWLADGTAVILKVRRPGIRKIIEADLRLLSRMAEIVEAQAPDLQRYRPREVVHQFTLSLRRELDFAAECRNAERIAQNFVDRPEIVIPGVYWQWTGERLNVQAFVDGISACDLDVADAAGLDRKLLARRGAETILKMVLEDGFFHADPHPGNIFFLPGNRIGLIDFGMIGRLSEQRRFQIAQLLHGLAAHDADAVIEVLLDWTDGAADINEQRLQADTDAFVDQYRGVPLKQLSLGAMLQDVTLILRDHNLALPPDLALMIKTFVTLEGLGRQLDPDFDMAAEARPFLETTLLRRHSPGVMIRRGWRALGSATDLLMRLPKDLGQLLRNARRGKLHMEIDVPTLKPFGDQVNHAANRLTLGVVTAALIIGSSIVMHAGSSGGGRGWPTLGVLGFIGAALGGVGILISIWRSGRK</sequence>
<accession>A0A286D9G4</accession>
<feature type="transmembrane region" description="Helical" evidence="2">
    <location>
        <begin position="504"/>
        <end position="523"/>
    </location>
</feature>
<keyword evidence="2" id="KW-1133">Transmembrane helix</keyword>
<dbReference type="InterPro" id="IPR050154">
    <property type="entry name" value="UbiB_kinase"/>
</dbReference>
<dbReference type="PANTHER" id="PTHR10566:SF113">
    <property type="entry name" value="PROTEIN ACTIVITY OF BC1 COMPLEX KINASE 7, CHLOROPLASTIC"/>
    <property type="match status" value="1"/>
</dbReference>
<feature type="domain" description="ABC1 atypical kinase-like" evidence="3">
    <location>
        <begin position="99"/>
        <end position="344"/>
    </location>
</feature>
<evidence type="ECO:0000313" key="5">
    <source>
        <dbReference type="Proteomes" id="UP000219374"/>
    </source>
</evidence>
<dbReference type="EMBL" id="OCND01000006">
    <property type="protein sequence ID" value="SOD55284.1"/>
    <property type="molecule type" value="Genomic_DNA"/>
</dbReference>
<proteinExistence type="inferred from homology"/>
<dbReference type="InterPro" id="IPR004147">
    <property type="entry name" value="ABC1_dom"/>
</dbReference>
<keyword evidence="5" id="KW-1185">Reference proteome</keyword>
<dbReference type="CDD" id="cd05121">
    <property type="entry name" value="ABC1_ADCK3-like"/>
    <property type="match status" value="1"/>
</dbReference>
<dbReference type="PANTHER" id="PTHR10566">
    <property type="entry name" value="CHAPERONE-ACTIVITY OF BC1 COMPLEX CABC1 -RELATED"/>
    <property type="match status" value="1"/>
</dbReference>
<dbReference type="SUPFAM" id="SSF56112">
    <property type="entry name" value="Protein kinase-like (PK-like)"/>
    <property type="match status" value="1"/>
</dbReference>